<comment type="subunit">
    <text evidence="6">Monomer.</text>
</comment>
<comment type="similarity">
    <text evidence="6">Belongs to the peptidase M24A family. Methionine aminopeptidase type 1 subfamily.</text>
</comment>
<comment type="caution">
    <text evidence="9">The sequence shown here is derived from an EMBL/GenBank/DDBJ whole genome shotgun (WGS) entry which is preliminary data.</text>
</comment>
<evidence type="ECO:0000256" key="2">
    <source>
        <dbReference type="ARBA" id="ARBA00022438"/>
    </source>
</evidence>
<dbReference type="GO" id="GO:0070006">
    <property type="term" value="F:metalloaminopeptidase activity"/>
    <property type="evidence" value="ECO:0007669"/>
    <property type="project" value="UniProtKB-UniRule"/>
</dbReference>
<dbReference type="Pfam" id="PF00557">
    <property type="entry name" value="Peptidase_M24"/>
    <property type="match status" value="1"/>
</dbReference>
<evidence type="ECO:0000313" key="10">
    <source>
        <dbReference type="Proteomes" id="UP000178797"/>
    </source>
</evidence>
<comment type="catalytic activity">
    <reaction evidence="6 7">
        <text>Release of N-terminal amino acids, preferentially methionine, from peptides and arylamides.</text>
        <dbReference type="EC" id="3.4.11.18"/>
    </reaction>
</comment>
<feature type="binding site" evidence="6">
    <location>
        <position position="168"/>
    </location>
    <ligand>
        <name>a divalent metal cation</name>
        <dbReference type="ChEBI" id="CHEBI:60240"/>
        <label>2</label>
        <note>catalytic</note>
    </ligand>
</feature>
<name>A0A1F7RNQ7_9BACT</name>
<evidence type="ECO:0000256" key="4">
    <source>
        <dbReference type="ARBA" id="ARBA00022723"/>
    </source>
</evidence>
<dbReference type="PANTHER" id="PTHR43330:SF27">
    <property type="entry name" value="METHIONINE AMINOPEPTIDASE"/>
    <property type="match status" value="1"/>
</dbReference>
<reference evidence="9 10" key="1">
    <citation type="journal article" date="2016" name="Nat. Commun.">
        <title>Thousands of microbial genomes shed light on interconnected biogeochemical processes in an aquifer system.</title>
        <authorList>
            <person name="Anantharaman K."/>
            <person name="Brown C.T."/>
            <person name="Hug L.A."/>
            <person name="Sharon I."/>
            <person name="Castelle C.J."/>
            <person name="Probst A.J."/>
            <person name="Thomas B.C."/>
            <person name="Singh A."/>
            <person name="Wilkins M.J."/>
            <person name="Karaoz U."/>
            <person name="Brodie E.L."/>
            <person name="Williams K.H."/>
            <person name="Hubbard S.S."/>
            <person name="Banfield J.F."/>
        </authorList>
    </citation>
    <scope>NUCLEOTIDE SEQUENCE [LARGE SCALE GENOMIC DNA]</scope>
</reference>
<dbReference type="InterPro" id="IPR002467">
    <property type="entry name" value="Pept_M24A_MAP1"/>
</dbReference>
<evidence type="ECO:0000256" key="6">
    <source>
        <dbReference type="HAMAP-Rule" id="MF_01974"/>
    </source>
</evidence>
<sequence>MIVLKTPGEIELLRVVNRAVAEVLKELEPRIVPGITTLELDETAEELLYKRNCTPAFKGYKGYPKSICASVNDEVVHGIPSKKRLKQGDVISIDLGAKCNGFYGDMAITYAVGKIPEQAERLIEVSRKALENGISEAKNNNRLGDISSAIQRTVEKEGFSIVKFFVGHGIGRELHEMPQIPNFGVPGKGVRLKSGMVFAIEPMVNAGGSDVEILEDGWTAVTKDGSLSAHFEHTIVIKDDGPEILTTV</sequence>
<comment type="function">
    <text evidence="1 6">Removes the N-terminal methionine from nascent proteins. The N-terminal methionine is often cleaved when the second residue in the primary sequence is small and uncharged (Met-Ala-, Cys, Gly, Pro, Ser, Thr, or Val). Requires deformylation of the N(alpha)-formylated initiator methionine before it can be hydrolyzed.</text>
</comment>
<dbReference type="EMBL" id="MGDE01000241">
    <property type="protein sequence ID" value="OGL43091.1"/>
    <property type="molecule type" value="Genomic_DNA"/>
</dbReference>
<evidence type="ECO:0000256" key="7">
    <source>
        <dbReference type="RuleBase" id="RU003653"/>
    </source>
</evidence>
<dbReference type="InterPro" id="IPR000994">
    <property type="entry name" value="Pept_M24"/>
</dbReference>
<feature type="binding site" evidence="6">
    <location>
        <position position="105"/>
    </location>
    <ligand>
        <name>a divalent metal cation</name>
        <dbReference type="ChEBI" id="CHEBI:60240"/>
        <label>1</label>
    </ligand>
</feature>
<dbReference type="NCBIfam" id="TIGR00500">
    <property type="entry name" value="met_pdase_I"/>
    <property type="match status" value="1"/>
</dbReference>
<dbReference type="InterPro" id="IPR001714">
    <property type="entry name" value="Pept_M24_MAP"/>
</dbReference>
<evidence type="ECO:0000256" key="1">
    <source>
        <dbReference type="ARBA" id="ARBA00002521"/>
    </source>
</evidence>
<protein>
    <recommendedName>
        <fullName evidence="6 7">Methionine aminopeptidase</fullName>
        <shortName evidence="6">MAP</shortName>
        <shortName evidence="6">MetAP</shortName>
        <ecNumber evidence="6 7">3.4.11.18</ecNumber>
    </recommendedName>
    <alternativeName>
        <fullName evidence="6">Peptidase M</fullName>
    </alternativeName>
</protein>
<dbReference type="AlphaFoldDB" id="A0A1F7RNQ7"/>
<dbReference type="InterPro" id="IPR036005">
    <property type="entry name" value="Creatinase/aminopeptidase-like"/>
</dbReference>
<feature type="binding site" evidence="6">
    <location>
        <position position="77"/>
    </location>
    <ligand>
        <name>substrate</name>
    </ligand>
</feature>
<dbReference type="PROSITE" id="PS00680">
    <property type="entry name" value="MAP_1"/>
    <property type="match status" value="1"/>
</dbReference>
<keyword evidence="2 6" id="KW-0031">Aminopeptidase</keyword>
<feature type="binding site" evidence="6">
    <location>
        <position position="105"/>
    </location>
    <ligand>
        <name>a divalent metal cation</name>
        <dbReference type="ChEBI" id="CHEBI:60240"/>
        <label>2</label>
        <note>catalytic</note>
    </ligand>
</feature>
<organism evidence="9 10">
    <name type="scientific">Candidatus Schekmanbacteria bacterium RBG_16_38_10</name>
    <dbReference type="NCBI Taxonomy" id="1817879"/>
    <lineage>
        <taxon>Bacteria</taxon>
        <taxon>Candidatus Schekmaniibacteriota</taxon>
    </lineage>
</organism>
<dbReference type="PANTHER" id="PTHR43330">
    <property type="entry name" value="METHIONINE AMINOPEPTIDASE"/>
    <property type="match status" value="1"/>
</dbReference>
<evidence type="ECO:0000256" key="5">
    <source>
        <dbReference type="ARBA" id="ARBA00022801"/>
    </source>
</evidence>
<dbReference type="SUPFAM" id="SSF55920">
    <property type="entry name" value="Creatinase/aminopeptidase"/>
    <property type="match status" value="1"/>
</dbReference>
<dbReference type="Gene3D" id="3.90.230.10">
    <property type="entry name" value="Creatinase/methionine aminopeptidase superfamily"/>
    <property type="match status" value="1"/>
</dbReference>
<gene>
    <name evidence="6" type="primary">map</name>
    <name evidence="9" type="ORF">A2W05_10315</name>
</gene>
<feature type="domain" description="Peptidase M24" evidence="8">
    <location>
        <begin position="11"/>
        <end position="238"/>
    </location>
</feature>
<feature type="binding site" evidence="6">
    <location>
        <position position="232"/>
    </location>
    <ligand>
        <name>a divalent metal cation</name>
        <dbReference type="ChEBI" id="CHEBI:60240"/>
        <label>1</label>
    </ligand>
</feature>
<comment type="cofactor">
    <cofactor evidence="6">
        <name>Co(2+)</name>
        <dbReference type="ChEBI" id="CHEBI:48828"/>
    </cofactor>
    <cofactor evidence="6">
        <name>Zn(2+)</name>
        <dbReference type="ChEBI" id="CHEBI:29105"/>
    </cofactor>
    <cofactor evidence="6">
        <name>Mn(2+)</name>
        <dbReference type="ChEBI" id="CHEBI:29035"/>
    </cofactor>
    <cofactor evidence="6">
        <name>Fe(2+)</name>
        <dbReference type="ChEBI" id="CHEBI:29033"/>
    </cofactor>
    <text evidence="6">Binds 2 divalent metal cations per subunit. Has a high-affinity and a low affinity metal-binding site. The true nature of the physiological cofactor is under debate. The enzyme is active with cobalt, zinc, manganese or divalent iron ions. Most likely, methionine aminopeptidases function as mononuclear Fe(2+)-metalloproteases under physiological conditions, and the catalytically relevant metal-binding site has been assigned to the histidine-containing high-affinity site.</text>
</comment>
<dbReference type="EC" id="3.4.11.18" evidence="6 7"/>
<dbReference type="CDD" id="cd01086">
    <property type="entry name" value="MetAP1"/>
    <property type="match status" value="1"/>
</dbReference>
<feature type="binding site" evidence="6">
    <location>
        <position position="201"/>
    </location>
    <ligand>
        <name>a divalent metal cation</name>
        <dbReference type="ChEBI" id="CHEBI:60240"/>
        <label>2</label>
        <note>catalytic</note>
    </ligand>
</feature>
<dbReference type="GO" id="GO:0006508">
    <property type="term" value="P:proteolysis"/>
    <property type="evidence" value="ECO:0007669"/>
    <property type="project" value="UniProtKB-KW"/>
</dbReference>
<evidence type="ECO:0000313" key="9">
    <source>
        <dbReference type="EMBL" id="OGL43091.1"/>
    </source>
</evidence>
<evidence type="ECO:0000259" key="8">
    <source>
        <dbReference type="Pfam" id="PF00557"/>
    </source>
</evidence>
<keyword evidence="3 6" id="KW-0645">Protease</keyword>
<dbReference type="GO" id="GO:0046872">
    <property type="term" value="F:metal ion binding"/>
    <property type="evidence" value="ECO:0007669"/>
    <property type="project" value="UniProtKB-UniRule"/>
</dbReference>
<proteinExistence type="inferred from homology"/>
<keyword evidence="5 6" id="KW-0378">Hydrolase</keyword>
<accession>A0A1F7RNQ7</accession>
<dbReference type="HAMAP" id="MF_01974">
    <property type="entry name" value="MetAP_1"/>
    <property type="match status" value="1"/>
</dbReference>
<dbReference type="Proteomes" id="UP000178797">
    <property type="component" value="Unassembled WGS sequence"/>
</dbReference>
<keyword evidence="4 6" id="KW-0479">Metal-binding</keyword>
<feature type="binding site" evidence="6">
    <location>
        <position position="94"/>
    </location>
    <ligand>
        <name>a divalent metal cation</name>
        <dbReference type="ChEBI" id="CHEBI:60240"/>
        <label>1</label>
    </ligand>
</feature>
<dbReference type="GO" id="GO:0004239">
    <property type="term" value="F:initiator methionyl aminopeptidase activity"/>
    <property type="evidence" value="ECO:0007669"/>
    <property type="project" value="UniProtKB-UniRule"/>
</dbReference>
<evidence type="ECO:0000256" key="3">
    <source>
        <dbReference type="ARBA" id="ARBA00022670"/>
    </source>
</evidence>
<dbReference type="PRINTS" id="PR00599">
    <property type="entry name" value="MAPEPTIDASE"/>
</dbReference>
<feature type="binding site" evidence="6">
    <location>
        <position position="175"/>
    </location>
    <ligand>
        <name>substrate</name>
    </ligand>
</feature>
<feature type="binding site" evidence="6">
    <location>
        <position position="232"/>
    </location>
    <ligand>
        <name>a divalent metal cation</name>
        <dbReference type="ChEBI" id="CHEBI:60240"/>
        <label>2</label>
        <note>catalytic</note>
    </ligand>
</feature>
<dbReference type="GO" id="GO:0005829">
    <property type="term" value="C:cytosol"/>
    <property type="evidence" value="ECO:0007669"/>
    <property type="project" value="TreeGrafter"/>
</dbReference>